<evidence type="ECO:0000313" key="2">
    <source>
        <dbReference type="Proteomes" id="UP000027178"/>
    </source>
</evidence>
<gene>
    <name evidence="1" type="ORF">KCH_71880</name>
</gene>
<dbReference type="OrthoDB" id="3871768at2"/>
<dbReference type="PATRIC" id="fig|1348663.4.peg.6948"/>
<dbReference type="EMBL" id="JNBY01000155">
    <property type="protein sequence ID" value="KDN81094.1"/>
    <property type="molecule type" value="Genomic_DNA"/>
</dbReference>
<dbReference type="eggNOG" id="ENOG50320V7">
    <property type="taxonomic scope" value="Bacteria"/>
</dbReference>
<sequence>MTAMAESGTLRVPRSINGIEHALTYDERARFYAELGPLEDPLDREAVITSWWLRAMSAAYGSDRSGYRAAVGQVLATGRGPQAGAVA</sequence>
<protein>
    <submittedName>
        <fullName evidence="1">Uncharacterized protein</fullName>
    </submittedName>
</protein>
<dbReference type="RefSeq" id="WP_035869589.1">
    <property type="nucleotide sequence ID" value="NZ_KK853997.1"/>
</dbReference>
<evidence type="ECO:0000313" key="1">
    <source>
        <dbReference type="EMBL" id="KDN81094.1"/>
    </source>
</evidence>
<dbReference type="HOGENOM" id="CLU_2493782_0_0_11"/>
<reference evidence="1 2" key="1">
    <citation type="submission" date="2014-05" db="EMBL/GenBank/DDBJ databases">
        <title>Draft Genome Sequence of Kitasatospora cheerisanensis KCTC 2395.</title>
        <authorList>
            <person name="Nam D.H."/>
        </authorList>
    </citation>
    <scope>NUCLEOTIDE SEQUENCE [LARGE SCALE GENOMIC DNA]</scope>
    <source>
        <strain evidence="1 2">KCTC 2395</strain>
    </source>
</reference>
<proteinExistence type="predicted"/>
<dbReference type="AlphaFoldDB" id="A0A066YMD0"/>
<keyword evidence="2" id="KW-1185">Reference proteome</keyword>
<name>A0A066YMD0_9ACTN</name>
<comment type="caution">
    <text evidence="1">The sequence shown here is derived from an EMBL/GenBank/DDBJ whole genome shotgun (WGS) entry which is preliminary data.</text>
</comment>
<accession>A0A066YMD0</accession>
<organism evidence="1 2">
    <name type="scientific">Kitasatospora cheerisanensis KCTC 2395</name>
    <dbReference type="NCBI Taxonomy" id="1348663"/>
    <lineage>
        <taxon>Bacteria</taxon>
        <taxon>Bacillati</taxon>
        <taxon>Actinomycetota</taxon>
        <taxon>Actinomycetes</taxon>
        <taxon>Kitasatosporales</taxon>
        <taxon>Streptomycetaceae</taxon>
        <taxon>Kitasatospora</taxon>
    </lineage>
</organism>
<dbReference type="Proteomes" id="UP000027178">
    <property type="component" value="Unassembled WGS sequence"/>
</dbReference>